<dbReference type="InterPro" id="IPR016181">
    <property type="entry name" value="Acyl_CoA_acyltransferase"/>
</dbReference>
<dbReference type="EMBL" id="JAGGLC010000002">
    <property type="protein sequence ID" value="MBP1986709.1"/>
    <property type="molecule type" value="Genomic_DNA"/>
</dbReference>
<keyword evidence="2" id="KW-1185">Reference proteome</keyword>
<comment type="caution">
    <text evidence="1">The sequence shown here is derived from an EMBL/GenBank/DDBJ whole genome shotgun (WGS) entry which is preliminary data.</text>
</comment>
<organism evidence="1 2">
    <name type="scientific">Halolamina salifodinae</name>
    <dbReference type="NCBI Taxonomy" id="1202767"/>
    <lineage>
        <taxon>Archaea</taxon>
        <taxon>Methanobacteriati</taxon>
        <taxon>Methanobacteriota</taxon>
        <taxon>Stenosarchaea group</taxon>
        <taxon>Halobacteria</taxon>
        <taxon>Halobacteriales</taxon>
        <taxon>Haloferacaceae</taxon>
    </lineage>
</organism>
<dbReference type="Gene3D" id="3.40.630.30">
    <property type="match status" value="1"/>
</dbReference>
<evidence type="ECO:0000313" key="1">
    <source>
        <dbReference type="EMBL" id="MBP1986709.1"/>
    </source>
</evidence>
<dbReference type="SUPFAM" id="SSF55729">
    <property type="entry name" value="Acyl-CoA N-acyltransferases (Nat)"/>
    <property type="match status" value="1"/>
</dbReference>
<proteinExistence type="predicted"/>
<dbReference type="AlphaFoldDB" id="A0A8T4GUZ5"/>
<dbReference type="Proteomes" id="UP000823736">
    <property type="component" value="Unassembled WGS sequence"/>
</dbReference>
<protein>
    <submittedName>
        <fullName evidence="1">RimJ/RimL family protein N-acetyltransferase</fullName>
    </submittedName>
</protein>
<evidence type="ECO:0000313" key="2">
    <source>
        <dbReference type="Proteomes" id="UP000823736"/>
    </source>
</evidence>
<name>A0A8T4GUZ5_9EURY</name>
<gene>
    <name evidence="1" type="ORF">J2753_001203</name>
</gene>
<accession>A0A8T4GUZ5</accession>
<sequence>MDSPGFEQEGRIRRDRFIDGEYVDTVKYGLLREAWLE</sequence>
<reference evidence="1" key="1">
    <citation type="submission" date="2021-03" db="EMBL/GenBank/DDBJ databases">
        <title>Genomic Encyclopedia of Type Strains, Phase IV (KMG-IV): sequencing the most valuable type-strain genomes for metagenomic binning, comparative biology and taxonomic classification.</title>
        <authorList>
            <person name="Goeker M."/>
        </authorList>
    </citation>
    <scope>NUCLEOTIDE SEQUENCE</scope>
    <source>
        <strain evidence="1">DSM 26232</strain>
    </source>
</reference>